<proteinExistence type="predicted"/>
<feature type="region of interest" description="Disordered" evidence="1">
    <location>
        <begin position="1"/>
        <end position="45"/>
    </location>
</feature>
<dbReference type="RefSeq" id="WP_284380645.1">
    <property type="nucleotide sequence ID" value="NZ_BSNM01000011.1"/>
</dbReference>
<dbReference type="AlphaFoldDB" id="A0AA37SA82"/>
<dbReference type="InterPro" id="IPR022050">
    <property type="entry name" value="T_hemolysin"/>
</dbReference>
<accession>A0AA37SA82</accession>
<comment type="caution">
    <text evidence="2">The sequence shown here is derived from an EMBL/GenBank/DDBJ whole genome shotgun (WGS) entry which is preliminary data.</text>
</comment>
<evidence type="ECO:0000313" key="2">
    <source>
        <dbReference type="EMBL" id="GLQ31145.1"/>
    </source>
</evidence>
<dbReference type="EMBL" id="BSNM01000011">
    <property type="protein sequence ID" value="GLQ31145.1"/>
    <property type="molecule type" value="Genomic_DNA"/>
</dbReference>
<protein>
    <recommendedName>
        <fullName evidence="4">Thermostable hemolysin</fullName>
    </recommendedName>
</protein>
<organism evidence="2 3">
    <name type="scientific">Litoribrevibacter albus</name>
    <dbReference type="NCBI Taxonomy" id="1473156"/>
    <lineage>
        <taxon>Bacteria</taxon>
        <taxon>Pseudomonadati</taxon>
        <taxon>Pseudomonadota</taxon>
        <taxon>Gammaproteobacteria</taxon>
        <taxon>Oceanospirillales</taxon>
        <taxon>Oceanospirillaceae</taxon>
        <taxon>Litoribrevibacter</taxon>
    </lineage>
</organism>
<evidence type="ECO:0000313" key="3">
    <source>
        <dbReference type="Proteomes" id="UP001161389"/>
    </source>
</evidence>
<reference evidence="2" key="1">
    <citation type="journal article" date="2014" name="Int. J. Syst. Evol. Microbiol.">
        <title>Complete genome sequence of Corynebacterium casei LMG S-19264T (=DSM 44701T), isolated from a smear-ripened cheese.</title>
        <authorList>
            <consortium name="US DOE Joint Genome Institute (JGI-PGF)"/>
            <person name="Walter F."/>
            <person name="Albersmeier A."/>
            <person name="Kalinowski J."/>
            <person name="Ruckert C."/>
        </authorList>
    </citation>
    <scope>NUCLEOTIDE SEQUENCE</scope>
    <source>
        <strain evidence="2">NBRC 110071</strain>
    </source>
</reference>
<gene>
    <name evidence="2" type="ORF">GCM10007876_16240</name>
</gene>
<dbReference type="Pfam" id="PF12261">
    <property type="entry name" value="T_hemolysin"/>
    <property type="match status" value="1"/>
</dbReference>
<name>A0AA37SA82_9GAMM</name>
<keyword evidence="3" id="KW-1185">Reference proteome</keyword>
<evidence type="ECO:0008006" key="4">
    <source>
        <dbReference type="Google" id="ProtNLM"/>
    </source>
</evidence>
<evidence type="ECO:0000256" key="1">
    <source>
        <dbReference type="SAM" id="MobiDB-lite"/>
    </source>
</evidence>
<dbReference type="Proteomes" id="UP001161389">
    <property type="component" value="Unassembled WGS sequence"/>
</dbReference>
<reference evidence="2" key="2">
    <citation type="submission" date="2023-01" db="EMBL/GenBank/DDBJ databases">
        <title>Draft genome sequence of Litoribrevibacter albus strain NBRC 110071.</title>
        <authorList>
            <person name="Sun Q."/>
            <person name="Mori K."/>
        </authorList>
    </citation>
    <scope>NUCLEOTIDE SEQUENCE</scope>
    <source>
        <strain evidence="2">NBRC 110071</strain>
    </source>
</reference>
<sequence>MNKSTLPSYERDPLSPLAPEPRLHSVKSSPFQIQKKDEHSSASSLNSKPAAFEVVEAAANGRIRQASESFIQQVFGEKYNAEVNVFLMHLVALFKSGSIACVVGYQAADEVSKLYLEQYLDAPIEQVIAQVTGQTPGRNQIVEVGNLASTNPGSFRQLFFLLSKLFYQQEHQWIAFTASSFLLETFDAFGVEWTEIAKADPSKLVDHSSDWGSYYQSSPSVIVANVGKGISRLMANPVFRRMFDQAPEIVVEGERS</sequence>